<organism evidence="3 4">
    <name type="scientific">Methanocalculus taiwanensis</name>
    <dbReference type="NCBI Taxonomy" id="106207"/>
    <lineage>
        <taxon>Archaea</taxon>
        <taxon>Methanobacteriati</taxon>
        <taxon>Methanobacteriota</taxon>
        <taxon>Stenosarchaea group</taxon>
        <taxon>Methanomicrobia</taxon>
        <taxon>Methanomicrobiales</taxon>
        <taxon>Methanocalculaceae</taxon>
        <taxon>Methanocalculus</taxon>
    </lineage>
</organism>
<keyword evidence="1" id="KW-0812">Transmembrane</keyword>
<feature type="transmembrane region" description="Helical" evidence="1">
    <location>
        <begin position="562"/>
        <end position="582"/>
    </location>
</feature>
<comment type="caution">
    <text evidence="3">The sequence shown here is derived from an EMBL/GenBank/DDBJ whole genome shotgun (WGS) entry which is preliminary data.</text>
</comment>
<evidence type="ECO:0000313" key="3">
    <source>
        <dbReference type="EMBL" id="MCQ1538890.1"/>
    </source>
</evidence>
<sequence length="583" mass="63737">MTTGGDVRIERLSRFIFTAPSWPRSLLLIVILGFLIDIALIQAKEPIWFFGSIGFSLPALVAFYLTRQSILLSGKTLTWNRSGLLALASVVIGVITTAFAAIGADSGFYLPITYATGLGMILSLRMLVLVAVADYRLRRMIIPAALQSLTGLCAGYYYFGGEFFLWAGGLLIIFGIGSSIFIWLIDRPLKRSFGISGLSFLNAFIAHMTDGSKTMEDFFRDIGEEVTVPQSSLIFSRYDKKMAVLTVPNIHPGPMGEIGSANLPKIIHDRFDAEMFVAHGCATHDFNLVSESEAEVIIESLEKSRRSLTFSEGGSTPIRKRYGSVEILTQRFSDSILMISTRSPEKTEDIDFNIGMAIMAEGHRWFRDVVFIDAHNCMTDVSSPVLPATPLGIEYYRAALAAMEEAAAASLLPIAVGICHHQLPFGREDGFGDLGIQVLVMMVGTTKTAYILFDGNNIHHGVREEIRRAIVDLVDESEIMTTDTHVVNTVSGKNPIGLSIPASEIVPHVRAAVLEALEDLSPARAASATTWCEGITIFGSQRIAQFASTVNAMLIFIPPLSLGMLILAFILSILTFSVIGLYW</sequence>
<feature type="transmembrane region" description="Helical" evidence="1">
    <location>
        <begin position="165"/>
        <end position="185"/>
    </location>
</feature>
<evidence type="ECO:0000256" key="1">
    <source>
        <dbReference type="SAM" id="Phobius"/>
    </source>
</evidence>
<evidence type="ECO:0000259" key="2">
    <source>
        <dbReference type="Pfam" id="PF09843"/>
    </source>
</evidence>
<keyword evidence="1" id="KW-0472">Membrane</keyword>
<protein>
    <submittedName>
        <fullName evidence="3">DUF2070 family protein</fullName>
    </submittedName>
</protein>
<evidence type="ECO:0000313" key="4">
    <source>
        <dbReference type="Proteomes" id="UP001524383"/>
    </source>
</evidence>
<accession>A0ABD4TNN3</accession>
<dbReference type="Proteomes" id="UP001524383">
    <property type="component" value="Unassembled WGS sequence"/>
</dbReference>
<feature type="transmembrane region" description="Helical" evidence="1">
    <location>
        <begin position="140"/>
        <end position="159"/>
    </location>
</feature>
<feature type="transmembrane region" description="Helical" evidence="1">
    <location>
        <begin position="21"/>
        <end position="41"/>
    </location>
</feature>
<dbReference type="AlphaFoldDB" id="A0ABD4TNN3"/>
<feature type="domain" description="DUF2070" evidence="2">
    <location>
        <begin position="9"/>
        <end position="572"/>
    </location>
</feature>
<feature type="transmembrane region" description="Helical" evidence="1">
    <location>
        <begin position="47"/>
        <end position="66"/>
    </location>
</feature>
<feature type="transmembrane region" description="Helical" evidence="1">
    <location>
        <begin position="108"/>
        <end position="133"/>
    </location>
</feature>
<name>A0ABD4TNN3_9EURY</name>
<dbReference type="Pfam" id="PF09843">
    <property type="entry name" value="DUF2070"/>
    <property type="match status" value="1"/>
</dbReference>
<gene>
    <name evidence="3" type="ORF">FTO68_07840</name>
</gene>
<feature type="transmembrane region" description="Helical" evidence="1">
    <location>
        <begin position="78"/>
        <end position="102"/>
    </location>
</feature>
<dbReference type="EMBL" id="VOTZ01000016">
    <property type="protein sequence ID" value="MCQ1538890.1"/>
    <property type="molecule type" value="Genomic_DNA"/>
</dbReference>
<dbReference type="InterPro" id="IPR019204">
    <property type="entry name" value="DUF2070_membrane"/>
</dbReference>
<dbReference type="RefSeq" id="WP_255332845.1">
    <property type="nucleotide sequence ID" value="NZ_VOTZ01000016.1"/>
</dbReference>
<proteinExistence type="predicted"/>
<reference evidence="3 4" key="1">
    <citation type="submission" date="2019-08" db="EMBL/GenBank/DDBJ databases">
        <authorList>
            <person name="Chen S.-C."/>
            <person name="Lai M.-C."/>
            <person name="You Y.-T."/>
        </authorList>
    </citation>
    <scope>NUCLEOTIDE SEQUENCE [LARGE SCALE GENOMIC DNA]</scope>
    <source>
        <strain evidence="3 4">P2F9704a</strain>
    </source>
</reference>
<keyword evidence="4" id="KW-1185">Reference proteome</keyword>
<keyword evidence="1" id="KW-1133">Transmembrane helix</keyword>